<name>A0AA94FDY7_9BACT</name>
<dbReference type="RefSeq" id="WP_129013633.1">
    <property type="nucleotide sequence ID" value="NZ_CBCSEI010000009.1"/>
</dbReference>
<organism evidence="4 5">
    <name type="scientific">Arcobacter cloacae</name>
    <dbReference type="NCBI Taxonomy" id="1054034"/>
    <lineage>
        <taxon>Bacteria</taxon>
        <taxon>Pseudomonadati</taxon>
        <taxon>Campylobacterota</taxon>
        <taxon>Epsilonproteobacteria</taxon>
        <taxon>Campylobacterales</taxon>
        <taxon>Arcobacteraceae</taxon>
        <taxon>Arcobacter</taxon>
    </lineage>
</organism>
<evidence type="ECO:0000256" key="1">
    <source>
        <dbReference type="ARBA" id="ARBA00023125"/>
    </source>
</evidence>
<dbReference type="EMBL" id="NXII01000009">
    <property type="protein sequence ID" value="RXI40683.1"/>
    <property type="molecule type" value="Genomic_DNA"/>
</dbReference>
<keyword evidence="1" id="KW-0238">DNA-binding</keyword>
<feature type="domain" description="Integrase SAM-like N-terminal" evidence="3">
    <location>
        <begin position="79"/>
        <end position="135"/>
    </location>
</feature>
<evidence type="ECO:0000313" key="4">
    <source>
        <dbReference type="EMBL" id="RXI40683.1"/>
    </source>
</evidence>
<dbReference type="Pfam" id="PF12167">
    <property type="entry name" value="Arm-DNA-bind_2"/>
    <property type="match status" value="1"/>
</dbReference>
<evidence type="ECO:0000259" key="2">
    <source>
        <dbReference type="Pfam" id="PF12167"/>
    </source>
</evidence>
<dbReference type="Proteomes" id="UP000290378">
    <property type="component" value="Unassembled WGS sequence"/>
</dbReference>
<dbReference type="InterPro" id="IPR004107">
    <property type="entry name" value="Integrase_SAM-like_N"/>
</dbReference>
<dbReference type="GO" id="GO:0003677">
    <property type="term" value="F:DNA binding"/>
    <property type="evidence" value="ECO:0007669"/>
    <property type="project" value="UniProtKB-KW"/>
</dbReference>
<evidence type="ECO:0000259" key="3">
    <source>
        <dbReference type="Pfam" id="PF14659"/>
    </source>
</evidence>
<dbReference type="InterPro" id="IPR010998">
    <property type="entry name" value="Integrase_recombinase_N"/>
</dbReference>
<proteinExistence type="predicted"/>
<dbReference type="GO" id="GO:0015074">
    <property type="term" value="P:DNA integration"/>
    <property type="evidence" value="ECO:0007669"/>
    <property type="project" value="InterPro"/>
</dbReference>
<dbReference type="Pfam" id="PF14659">
    <property type="entry name" value="Phage_int_SAM_3"/>
    <property type="match status" value="1"/>
</dbReference>
<dbReference type="InterPro" id="IPR011010">
    <property type="entry name" value="DNA_brk_join_enz"/>
</dbReference>
<dbReference type="InterPro" id="IPR022000">
    <property type="entry name" value="Min27-like_integrase_DNA_bind"/>
</dbReference>
<protein>
    <recommendedName>
        <fullName evidence="6">Core-binding (CB) domain-containing protein</fullName>
    </recommendedName>
</protein>
<reference evidence="4 5" key="1">
    <citation type="submission" date="2017-09" db="EMBL/GenBank/DDBJ databases">
        <title>Genomics of the genus Arcobacter.</title>
        <authorList>
            <person name="Perez-Cataluna A."/>
            <person name="Figueras M.J."/>
            <person name="Salas-Masso N."/>
        </authorList>
    </citation>
    <scope>NUCLEOTIDE SEQUENCE [LARGE SCALE GENOMIC DNA]</scope>
    <source>
        <strain evidence="4 5">CECT 7834</strain>
    </source>
</reference>
<comment type="caution">
    <text evidence="4">The sequence shown here is derived from an EMBL/GenBank/DDBJ whole genome shotgun (WGS) entry which is preliminary data.</text>
</comment>
<keyword evidence="5" id="KW-1185">Reference proteome</keyword>
<accession>A0AA94FDY7</accession>
<sequence length="194" mass="23510">MNKNLILKFIYDNVRVTIRTRYNKYYLDFIYNGKRIKRSTGLVANETNLKELKRNIIPEIFKTLTGNTIIEYLKKDILFNEFSIKFFEIYKGSVREHIYEANYSIYEKQIKPYFLKYNIDEIKPLQLEEWQNKLLDKYSTHTVIRYRSILNLILNKAFENDIININPLSKVKYPSSINKKFKKLDELEETEFFD</sequence>
<dbReference type="AlphaFoldDB" id="A0AA94FDY7"/>
<evidence type="ECO:0000313" key="5">
    <source>
        <dbReference type="Proteomes" id="UP000290378"/>
    </source>
</evidence>
<feature type="domain" description="Min27-like integrase DNA-binding" evidence="2">
    <location>
        <begin position="16"/>
        <end position="54"/>
    </location>
</feature>
<gene>
    <name evidence="4" type="ORF">CP963_07865</name>
</gene>
<evidence type="ECO:0008006" key="6">
    <source>
        <dbReference type="Google" id="ProtNLM"/>
    </source>
</evidence>
<dbReference type="SUPFAM" id="SSF56349">
    <property type="entry name" value="DNA breaking-rejoining enzymes"/>
    <property type="match status" value="1"/>
</dbReference>
<dbReference type="Gene3D" id="1.10.150.130">
    <property type="match status" value="1"/>
</dbReference>